<organism evidence="1 2">
    <name type="scientific">Paenarthrobacter nicotinovorans</name>
    <name type="common">Arthrobacter nicotinovorans</name>
    <dbReference type="NCBI Taxonomy" id="29320"/>
    <lineage>
        <taxon>Bacteria</taxon>
        <taxon>Bacillati</taxon>
        <taxon>Actinomycetota</taxon>
        <taxon>Actinomycetes</taxon>
        <taxon>Micrococcales</taxon>
        <taxon>Micrococcaceae</taxon>
        <taxon>Paenarthrobacter</taxon>
    </lineage>
</organism>
<keyword evidence="2" id="KW-1185">Reference proteome</keyword>
<dbReference type="EMBL" id="JAUSSW010000004">
    <property type="protein sequence ID" value="MDQ0102214.1"/>
    <property type="molecule type" value="Genomic_DNA"/>
</dbReference>
<proteinExistence type="predicted"/>
<name>A0ABT9TKP5_PAENI</name>
<dbReference type="Proteomes" id="UP001244563">
    <property type="component" value="Unassembled WGS sequence"/>
</dbReference>
<protein>
    <submittedName>
        <fullName evidence="1">Uncharacterized protein</fullName>
    </submittedName>
</protein>
<sequence length="56" mass="6377">MGTQPAGELLILRVVDVLDEHYWQGVTDRAKTGESPPGDLVLYREDFSKQMTRNDK</sequence>
<comment type="caution">
    <text evidence="1">The sequence shown here is derived from an EMBL/GenBank/DDBJ whole genome shotgun (WGS) entry which is preliminary data.</text>
</comment>
<evidence type="ECO:0000313" key="2">
    <source>
        <dbReference type="Proteomes" id="UP001244563"/>
    </source>
</evidence>
<reference evidence="1 2" key="1">
    <citation type="submission" date="2023-07" db="EMBL/GenBank/DDBJ databases">
        <title>Sorghum-associated microbial communities from plants grown in Nebraska, USA.</title>
        <authorList>
            <person name="Schachtman D."/>
        </authorList>
    </citation>
    <scope>NUCLEOTIDE SEQUENCE [LARGE SCALE GENOMIC DNA]</scope>
    <source>
        <strain evidence="1 2">CC523</strain>
    </source>
</reference>
<accession>A0ABT9TKP5</accession>
<gene>
    <name evidence="1" type="ORF">J2T10_001860</name>
</gene>
<evidence type="ECO:0000313" key="1">
    <source>
        <dbReference type="EMBL" id="MDQ0102214.1"/>
    </source>
</evidence>